<dbReference type="Proteomes" id="UP000612456">
    <property type="component" value="Unassembled WGS sequence"/>
</dbReference>
<evidence type="ECO:0000313" key="3">
    <source>
        <dbReference type="Proteomes" id="UP000612456"/>
    </source>
</evidence>
<comment type="caution">
    <text evidence="2">The sequence shown here is derived from an EMBL/GenBank/DDBJ whole genome shotgun (WGS) entry which is preliminary data.</text>
</comment>
<reference evidence="2" key="1">
    <citation type="journal article" date="2014" name="Int. J. Syst. Evol. Microbiol.">
        <title>Complete genome sequence of Corynebacterium casei LMG S-19264T (=DSM 44701T), isolated from a smear-ripened cheese.</title>
        <authorList>
            <consortium name="US DOE Joint Genome Institute (JGI-PGF)"/>
            <person name="Walter F."/>
            <person name="Albersmeier A."/>
            <person name="Kalinowski J."/>
            <person name="Ruckert C."/>
        </authorList>
    </citation>
    <scope>NUCLEOTIDE SEQUENCE</scope>
    <source>
        <strain evidence="2">CGMCC 1.15178</strain>
    </source>
</reference>
<organism evidence="2 3">
    <name type="scientific">Paenibacillus nasutitermitis</name>
    <dbReference type="NCBI Taxonomy" id="1652958"/>
    <lineage>
        <taxon>Bacteria</taxon>
        <taxon>Bacillati</taxon>
        <taxon>Bacillota</taxon>
        <taxon>Bacilli</taxon>
        <taxon>Bacillales</taxon>
        <taxon>Paenibacillaceae</taxon>
        <taxon>Paenibacillus</taxon>
    </lineage>
</organism>
<dbReference type="Pfam" id="PF13738">
    <property type="entry name" value="Pyr_redox_3"/>
    <property type="match status" value="1"/>
</dbReference>
<dbReference type="GO" id="GO:0050660">
    <property type="term" value="F:flavin adenine dinucleotide binding"/>
    <property type="evidence" value="ECO:0007669"/>
    <property type="project" value="TreeGrafter"/>
</dbReference>
<dbReference type="PRINTS" id="PR00469">
    <property type="entry name" value="PNDRDTASEII"/>
</dbReference>
<gene>
    <name evidence="2" type="ORF">GCM10010911_18660</name>
</gene>
<proteinExistence type="predicted"/>
<keyword evidence="1" id="KW-0560">Oxidoreductase</keyword>
<dbReference type="GO" id="GO:0004497">
    <property type="term" value="F:monooxygenase activity"/>
    <property type="evidence" value="ECO:0007669"/>
    <property type="project" value="UniProtKB-KW"/>
</dbReference>
<dbReference type="AlphaFoldDB" id="A0A916YU08"/>
<dbReference type="InterPro" id="IPR036188">
    <property type="entry name" value="FAD/NAD-bd_sf"/>
</dbReference>
<evidence type="ECO:0000313" key="2">
    <source>
        <dbReference type="EMBL" id="GGD61066.1"/>
    </source>
</evidence>
<dbReference type="PANTHER" id="PTHR43539:SF78">
    <property type="entry name" value="FLAVIN-CONTAINING MONOOXYGENASE"/>
    <property type="match status" value="1"/>
</dbReference>
<dbReference type="PRINTS" id="PR00368">
    <property type="entry name" value="FADPNR"/>
</dbReference>
<dbReference type="Gene3D" id="3.50.50.60">
    <property type="entry name" value="FAD/NAD(P)-binding domain"/>
    <property type="match status" value="1"/>
</dbReference>
<keyword evidence="2" id="KW-0503">Monooxygenase</keyword>
<evidence type="ECO:0000256" key="1">
    <source>
        <dbReference type="ARBA" id="ARBA00023002"/>
    </source>
</evidence>
<sequence>MIDQFDVIVIGGGQAGLASGYHLQRRGIRFIILESQPLAVGSWPHYYESLKLFSPAELSSLPGMKFPGQSDRYPLRDEVIQYFKHYKENFKLPVETNQRVAKVLKEDGYFSVYTAEGKVFRSKAVINASGNFRNPYTPVIPGQELYEGRTLHSSAYRSPEAFEGQRVVVVGRGNSAVQIAVELAENCNTSLAVQSPVQFVKQLLLGKDAHYWLRRTGFDTFPFWRVGLSAPNPGSVIDLDRYRERLESGKPYQQQMFTAFSKDGVVWPDGVSERVDSVIWATGYRPGLEHLNALKALDQEGRPLHQAGVSISEPGLYYVGLYGQQSFASATIRGVGGDARYVIRKLLRHIQKF</sequence>
<dbReference type="RefSeq" id="WP_188991202.1">
    <property type="nucleotide sequence ID" value="NZ_BMHP01000001.1"/>
</dbReference>
<dbReference type="PANTHER" id="PTHR43539">
    <property type="entry name" value="FLAVIN-BINDING MONOOXYGENASE-LIKE PROTEIN (AFU_ORTHOLOGUE AFUA_4G09220)"/>
    <property type="match status" value="1"/>
</dbReference>
<accession>A0A916YU08</accession>
<name>A0A916YU08_9BACL</name>
<keyword evidence="3" id="KW-1185">Reference proteome</keyword>
<dbReference type="EMBL" id="BMHP01000001">
    <property type="protein sequence ID" value="GGD61066.1"/>
    <property type="molecule type" value="Genomic_DNA"/>
</dbReference>
<dbReference type="InterPro" id="IPR050982">
    <property type="entry name" value="Auxin_biosynth/cation_transpt"/>
</dbReference>
<protein>
    <submittedName>
        <fullName evidence="2">Monooxygenase</fullName>
    </submittedName>
</protein>
<dbReference type="SUPFAM" id="SSF51905">
    <property type="entry name" value="FAD/NAD(P)-binding domain"/>
    <property type="match status" value="2"/>
</dbReference>
<reference evidence="2" key="2">
    <citation type="submission" date="2020-09" db="EMBL/GenBank/DDBJ databases">
        <authorList>
            <person name="Sun Q."/>
            <person name="Zhou Y."/>
        </authorList>
    </citation>
    <scope>NUCLEOTIDE SEQUENCE</scope>
    <source>
        <strain evidence="2">CGMCC 1.15178</strain>
    </source>
</reference>